<dbReference type="RefSeq" id="WP_215606062.1">
    <property type="nucleotide sequence ID" value="NZ_CP076136.1"/>
</dbReference>
<dbReference type="PANTHER" id="PTHR43081">
    <property type="entry name" value="ADENYLATE CYCLASE, TERMINAL-DIFFERENTIATION SPECIFIC-RELATED"/>
    <property type="match status" value="1"/>
</dbReference>
<name>A0A975P2C4_9BRAD</name>
<dbReference type="EMBL" id="CP076136">
    <property type="protein sequence ID" value="QWG25325.1"/>
    <property type="molecule type" value="Genomic_DNA"/>
</dbReference>
<dbReference type="SMART" id="SM00044">
    <property type="entry name" value="CYCc"/>
    <property type="match status" value="1"/>
</dbReference>
<gene>
    <name evidence="6" type="ORF">KMZ93_10820</name>
</gene>
<evidence type="ECO:0000256" key="2">
    <source>
        <dbReference type="ARBA" id="ARBA00022475"/>
    </source>
</evidence>
<keyword evidence="7" id="KW-1185">Reference proteome</keyword>
<feature type="transmembrane region" description="Helical" evidence="4">
    <location>
        <begin position="157"/>
        <end position="179"/>
    </location>
</feature>
<dbReference type="AlphaFoldDB" id="A0A975P2C4"/>
<sequence length="439" mass="47972">MGAMSLWGKTDKQQSAVSADFEQALTREILLTERLRVKAILVTISLLLVMLTAVHLIAPDTIGRIWHGHVPILPLYAVFLAFAVFELSVLRVLGQRLAQGRDVPGARRYLGALIETSLPTVALYLQMKAMGPAQALAFVIPLVYFIFIILSTLRLDFWLSTFTGFVAAAELLAMAMFYRPEQFAAEPAPDLAFHIVRGLVILVCGMLAGAVGMQLRRQFEASIVAATARDRITNLFGQHVSPQVVERLLTEGARTDSEIRQVAVMFVDFRSFTAGARSRSPREVVERLDGAFGVLVDILDRHGGILNKFLGDGFLALFGAPLEAPDAAHRAVAAAREMLAANEHINREASWPLRIGIGIHFGEVVAGNIGSPRRKEYTVIGDTVNFAARLEALNKDFNSQFLISADVRNALGDDGSDAVPLGEVAIRGYERPMAVWQLG</sequence>
<evidence type="ECO:0000256" key="4">
    <source>
        <dbReference type="SAM" id="Phobius"/>
    </source>
</evidence>
<evidence type="ECO:0000256" key="1">
    <source>
        <dbReference type="ARBA" id="ARBA00004651"/>
    </source>
</evidence>
<dbReference type="InterPro" id="IPR050697">
    <property type="entry name" value="Adenylyl/Guanylyl_Cyclase_3/4"/>
</dbReference>
<reference evidence="6 7" key="1">
    <citation type="submission" date="2021-06" db="EMBL/GenBank/DDBJ databases">
        <title>Bradyrhizobium sp. S2-11-4 Genome sequencing.</title>
        <authorList>
            <person name="Jin L."/>
        </authorList>
    </citation>
    <scope>NUCLEOTIDE SEQUENCE [LARGE SCALE GENOMIC DNA]</scope>
    <source>
        <strain evidence="6 7">S2-11-4</strain>
    </source>
</reference>
<dbReference type="GO" id="GO:0005886">
    <property type="term" value="C:plasma membrane"/>
    <property type="evidence" value="ECO:0007669"/>
    <property type="project" value="UniProtKB-SubCell"/>
</dbReference>
<protein>
    <submittedName>
        <fullName evidence="6">Adenylate/guanylate cyclase domain-containing protein</fullName>
    </submittedName>
</protein>
<dbReference type="SUPFAM" id="SSF55073">
    <property type="entry name" value="Nucleotide cyclase"/>
    <property type="match status" value="1"/>
</dbReference>
<dbReference type="CDD" id="cd07302">
    <property type="entry name" value="CHD"/>
    <property type="match status" value="1"/>
</dbReference>
<feature type="transmembrane region" description="Helical" evidence="4">
    <location>
        <begin position="191"/>
        <end position="213"/>
    </location>
</feature>
<feature type="transmembrane region" description="Helical" evidence="4">
    <location>
        <begin position="39"/>
        <end position="58"/>
    </location>
</feature>
<dbReference type="GO" id="GO:0004016">
    <property type="term" value="F:adenylate cyclase activity"/>
    <property type="evidence" value="ECO:0007669"/>
    <property type="project" value="UniProtKB-ARBA"/>
</dbReference>
<keyword evidence="2" id="KW-1003">Cell membrane</keyword>
<dbReference type="Proteomes" id="UP000676951">
    <property type="component" value="Chromosome"/>
</dbReference>
<evidence type="ECO:0000259" key="5">
    <source>
        <dbReference type="PROSITE" id="PS50125"/>
    </source>
</evidence>
<organism evidence="6 7">
    <name type="scientific">Bradyrhizobium sediminis</name>
    <dbReference type="NCBI Taxonomy" id="2840469"/>
    <lineage>
        <taxon>Bacteria</taxon>
        <taxon>Pseudomonadati</taxon>
        <taxon>Pseudomonadota</taxon>
        <taxon>Alphaproteobacteria</taxon>
        <taxon>Hyphomicrobiales</taxon>
        <taxon>Nitrobacteraceae</taxon>
        <taxon>Bradyrhizobium</taxon>
    </lineage>
</organism>
<dbReference type="GO" id="GO:0035556">
    <property type="term" value="P:intracellular signal transduction"/>
    <property type="evidence" value="ECO:0007669"/>
    <property type="project" value="InterPro"/>
</dbReference>
<dbReference type="GO" id="GO:0006171">
    <property type="term" value="P:cAMP biosynthetic process"/>
    <property type="evidence" value="ECO:0007669"/>
    <property type="project" value="TreeGrafter"/>
</dbReference>
<dbReference type="PROSITE" id="PS50125">
    <property type="entry name" value="GUANYLATE_CYCLASE_2"/>
    <property type="match status" value="1"/>
</dbReference>
<comment type="subcellular location">
    <subcellularLocation>
        <location evidence="1">Cell membrane</location>
        <topology evidence="1">Multi-pass membrane protein</topology>
    </subcellularLocation>
</comment>
<evidence type="ECO:0000313" key="7">
    <source>
        <dbReference type="Proteomes" id="UP000676951"/>
    </source>
</evidence>
<keyword evidence="4" id="KW-1133">Transmembrane helix</keyword>
<dbReference type="Gene3D" id="3.30.70.1230">
    <property type="entry name" value="Nucleotide cyclase"/>
    <property type="match status" value="1"/>
</dbReference>
<feature type="domain" description="Guanylate cyclase" evidence="5">
    <location>
        <begin position="263"/>
        <end position="391"/>
    </location>
</feature>
<proteinExistence type="predicted"/>
<feature type="transmembrane region" description="Helical" evidence="4">
    <location>
        <begin position="70"/>
        <end position="89"/>
    </location>
</feature>
<evidence type="ECO:0000313" key="6">
    <source>
        <dbReference type="EMBL" id="QWG25325.1"/>
    </source>
</evidence>
<evidence type="ECO:0000256" key="3">
    <source>
        <dbReference type="ARBA" id="ARBA00023136"/>
    </source>
</evidence>
<accession>A0A975P2C4</accession>
<dbReference type="InterPro" id="IPR001054">
    <property type="entry name" value="A/G_cyclase"/>
</dbReference>
<dbReference type="PANTHER" id="PTHR43081:SF17">
    <property type="entry name" value="BLL5647 PROTEIN"/>
    <property type="match status" value="1"/>
</dbReference>
<dbReference type="InterPro" id="IPR029787">
    <property type="entry name" value="Nucleotide_cyclase"/>
</dbReference>
<keyword evidence="3 4" id="KW-0472">Membrane</keyword>
<feature type="transmembrane region" description="Helical" evidence="4">
    <location>
        <begin position="133"/>
        <end position="150"/>
    </location>
</feature>
<dbReference type="Pfam" id="PF00211">
    <property type="entry name" value="Guanylate_cyc"/>
    <property type="match status" value="1"/>
</dbReference>
<dbReference type="FunFam" id="3.30.70.1230:FF:000056">
    <property type="entry name" value="Putative adenylate cyclase"/>
    <property type="match status" value="1"/>
</dbReference>
<keyword evidence="4" id="KW-0812">Transmembrane</keyword>